<dbReference type="Gene3D" id="3.40.50.1820">
    <property type="entry name" value="alpha/beta hydrolase"/>
    <property type="match status" value="1"/>
</dbReference>
<evidence type="ECO:0000256" key="2">
    <source>
        <dbReference type="ARBA" id="ARBA00022801"/>
    </source>
</evidence>
<dbReference type="SUPFAM" id="SSF53474">
    <property type="entry name" value="alpha/beta-Hydrolases"/>
    <property type="match status" value="1"/>
</dbReference>
<dbReference type="PANTHER" id="PTHR43142">
    <property type="entry name" value="CARBOXYLIC ESTER HYDROLASE"/>
    <property type="match status" value="1"/>
</dbReference>
<dbReference type="OrthoDB" id="6846267at2759"/>
<evidence type="ECO:0000313" key="5">
    <source>
        <dbReference type="EMBL" id="OCH89198.1"/>
    </source>
</evidence>
<dbReference type="PROSITE" id="PS00122">
    <property type="entry name" value="CARBOXYLESTERASE_B_1"/>
    <property type="match status" value="1"/>
</dbReference>
<dbReference type="EMBL" id="KV722432">
    <property type="protein sequence ID" value="OCH89198.1"/>
    <property type="molecule type" value="Genomic_DNA"/>
</dbReference>
<evidence type="ECO:0000256" key="1">
    <source>
        <dbReference type="ARBA" id="ARBA00005964"/>
    </source>
</evidence>
<dbReference type="GO" id="GO:0016787">
    <property type="term" value="F:hydrolase activity"/>
    <property type="evidence" value="ECO:0007669"/>
    <property type="project" value="UniProtKB-KW"/>
</dbReference>
<dbReference type="Proteomes" id="UP000250043">
    <property type="component" value="Unassembled WGS sequence"/>
</dbReference>
<comment type="similarity">
    <text evidence="1 3">Belongs to the type-B carboxylesterase/lipase family.</text>
</comment>
<accession>A0A8E2ARV1</accession>
<reference evidence="5 6" key="1">
    <citation type="submission" date="2016-07" db="EMBL/GenBank/DDBJ databases">
        <title>Draft genome of the white-rot fungus Obba rivulosa 3A-2.</title>
        <authorList>
            <consortium name="DOE Joint Genome Institute"/>
            <person name="Miettinen O."/>
            <person name="Riley R."/>
            <person name="Acob R."/>
            <person name="Barry K."/>
            <person name="Cullen D."/>
            <person name="De Vries R."/>
            <person name="Hainaut M."/>
            <person name="Hatakka A."/>
            <person name="Henrissat B."/>
            <person name="Hilden K."/>
            <person name="Kuo R."/>
            <person name="Labutti K."/>
            <person name="Lipzen A."/>
            <person name="Makela M.R."/>
            <person name="Sandor L."/>
            <person name="Spatafora J.W."/>
            <person name="Grigoriev I.V."/>
            <person name="Hibbett D.S."/>
        </authorList>
    </citation>
    <scope>NUCLEOTIDE SEQUENCE [LARGE SCALE GENOMIC DNA]</scope>
    <source>
        <strain evidence="5 6">3A-2</strain>
    </source>
</reference>
<dbReference type="PANTHER" id="PTHR43142:SF1">
    <property type="entry name" value="CARBOXYLIC ESTER HYDROLASE"/>
    <property type="match status" value="1"/>
</dbReference>
<evidence type="ECO:0000256" key="3">
    <source>
        <dbReference type="RuleBase" id="RU361235"/>
    </source>
</evidence>
<dbReference type="Pfam" id="PF00135">
    <property type="entry name" value="COesterase"/>
    <property type="match status" value="1"/>
</dbReference>
<keyword evidence="6" id="KW-1185">Reference proteome</keyword>
<gene>
    <name evidence="5" type="ORF">OBBRIDRAFT_888543</name>
</gene>
<sequence length="544" mass="60560">MTSLLYDDLAPVSERVTVQTRFGTVRGGRTGNGAVVFLEVPYALPPVRFQDAEPLPPDYRYDEKDYIYESSYAAQPKYSGQGASSMPYEWLVGKGQPTENPLFVNITCPLSFPSETGFRVKVYIHGGFLQFGSPHGVDGRGHYIASERSEVHVNVGYRLSAFGFLACDQPRIDGNFGFKDQWLALLWIRDNIEAFGGNPSNIQVTGLSAGRFAKYCTIAKADFLSGAHSVHQLLHHASRLPKGQRAPFQSAMMHSNAIVVTPKTPEELRSQFHTLCRALNLDPLAPNILATLRDPSRVQWQAITNAIESGAVGAVHGTFRGCLDGSWMSSSPDPMTWQRSGAFARALRAKGVRSIVVGDLTEEWYLYGLSHPVHSLYDVKQNMARYYPGTVVEKMSVLYPALPDNAPEEECVKLFGKMLSDGQVHIPVRLLARDLASAGFPVVRYQIRWTPEQNRPLGYVSHGTDFPLWALHLPMLKEDQIGVARAWLEAISSAVAAAECGECRNPHEVLALNEDKAIGWKEDDRWDELMRLWQALPGEVDVWR</sequence>
<evidence type="ECO:0000259" key="4">
    <source>
        <dbReference type="Pfam" id="PF00135"/>
    </source>
</evidence>
<dbReference type="InterPro" id="IPR029058">
    <property type="entry name" value="AB_hydrolase_fold"/>
</dbReference>
<keyword evidence="2 3" id="KW-0378">Hydrolase</keyword>
<dbReference type="InterPro" id="IPR002018">
    <property type="entry name" value="CarbesteraseB"/>
</dbReference>
<feature type="domain" description="Carboxylesterase type B" evidence="4">
    <location>
        <begin position="17"/>
        <end position="210"/>
    </location>
</feature>
<evidence type="ECO:0000313" key="6">
    <source>
        <dbReference type="Proteomes" id="UP000250043"/>
    </source>
</evidence>
<dbReference type="EC" id="3.1.1.-" evidence="3"/>
<organism evidence="5 6">
    <name type="scientific">Obba rivulosa</name>
    <dbReference type="NCBI Taxonomy" id="1052685"/>
    <lineage>
        <taxon>Eukaryota</taxon>
        <taxon>Fungi</taxon>
        <taxon>Dikarya</taxon>
        <taxon>Basidiomycota</taxon>
        <taxon>Agaricomycotina</taxon>
        <taxon>Agaricomycetes</taxon>
        <taxon>Polyporales</taxon>
        <taxon>Gelatoporiaceae</taxon>
        <taxon>Obba</taxon>
    </lineage>
</organism>
<proteinExistence type="inferred from homology"/>
<name>A0A8E2ARV1_9APHY</name>
<dbReference type="InterPro" id="IPR019826">
    <property type="entry name" value="Carboxylesterase_B_AS"/>
</dbReference>
<dbReference type="AlphaFoldDB" id="A0A8E2ARV1"/>
<protein>
    <recommendedName>
        <fullName evidence="3">Carboxylic ester hydrolase</fullName>
        <ecNumber evidence="3">3.1.1.-</ecNumber>
    </recommendedName>
</protein>